<dbReference type="EMBL" id="AYTS01000112">
    <property type="protein sequence ID" value="OOP55851.1"/>
    <property type="molecule type" value="Genomic_DNA"/>
</dbReference>
<organism evidence="2 3">
    <name type="scientific">Candidatus Brocadia carolinensis</name>
    <dbReference type="NCBI Taxonomy" id="1004156"/>
    <lineage>
        <taxon>Bacteria</taxon>
        <taxon>Pseudomonadati</taxon>
        <taxon>Planctomycetota</taxon>
        <taxon>Candidatus Brocadiia</taxon>
        <taxon>Candidatus Brocadiales</taxon>
        <taxon>Candidatus Brocadiaceae</taxon>
        <taxon>Candidatus Brocadia</taxon>
    </lineage>
</organism>
<keyword evidence="1" id="KW-1133">Transmembrane helix</keyword>
<keyword evidence="1" id="KW-0812">Transmembrane</keyword>
<accession>A0A1V4ARZ3</accession>
<feature type="transmembrane region" description="Helical" evidence="1">
    <location>
        <begin position="20"/>
        <end position="40"/>
    </location>
</feature>
<name>A0A1V4ARZ3_9BACT</name>
<comment type="caution">
    <text evidence="2">The sequence shown here is derived from an EMBL/GenBank/DDBJ whole genome shotgun (WGS) entry which is preliminary data.</text>
</comment>
<sequence>MQKKKLLQSNTIFSPATPCAYYIHLSLASIFLLFPAGGGIRGGLDFSYRFKYPFIMDTNFHLSPGVDFPTLAIVPWFKNAYRFSDYEPDEIPGYAGPPP</sequence>
<dbReference type="Proteomes" id="UP000189681">
    <property type="component" value="Unassembled WGS sequence"/>
</dbReference>
<evidence type="ECO:0000256" key="1">
    <source>
        <dbReference type="SAM" id="Phobius"/>
    </source>
</evidence>
<protein>
    <submittedName>
        <fullName evidence="2">Uncharacterized protein</fullName>
    </submittedName>
</protein>
<evidence type="ECO:0000313" key="3">
    <source>
        <dbReference type="Proteomes" id="UP000189681"/>
    </source>
</evidence>
<keyword evidence="1" id="KW-0472">Membrane</keyword>
<proteinExistence type="predicted"/>
<gene>
    <name evidence="2" type="ORF">AYP45_12290</name>
</gene>
<reference evidence="2 3" key="1">
    <citation type="journal article" date="2017" name="Water Res.">
        <title>Discovery and metagenomic analysis of an anammox bacterial enrichment related to Candidatus "Brocadia caroliniensis" in a full-scale glycerol-fed nitritation-denitritation separate centrate treatment process.</title>
        <authorList>
            <person name="Park H."/>
            <person name="Brotto A.C."/>
            <person name="van Loosdrecht M.C."/>
            <person name="Chandran K."/>
        </authorList>
    </citation>
    <scope>NUCLEOTIDE SEQUENCE [LARGE SCALE GENOMIC DNA]</scope>
    <source>
        <strain evidence="2">26THWARD</strain>
    </source>
</reference>
<dbReference type="AlphaFoldDB" id="A0A1V4ARZ3"/>
<evidence type="ECO:0000313" key="2">
    <source>
        <dbReference type="EMBL" id="OOP55851.1"/>
    </source>
</evidence>